<evidence type="ECO:0000313" key="7">
    <source>
        <dbReference type="Proteomes" id="UP000002195"/>
    </source>
</evidence>
<sequence>MSQGDLSKVYNIDGYVESGFSINKTLIPGSINIMPQQLFLWDVHSVEDITIDTLATLDIVEPPTEFLLIGTGATHSKLPDQLIKDISTRYKVNVETMTTINAIGTYNILAEEERRVSAFILPHVPLGSKEIKEPYFVSKSEYIENSKDIVDKAPGARPTTTTTTTFDDQKLILQKKKQTLLRMKMDEVDKKSISLIEKEIERLEKSINNNNNNNNNSNDQQKTFENVYVPTRNIEEGFVSTNQSQGEKHKLEQEKMNKIINPFEKSSKIDKFIIWFVKYFGQKK</sequence>
<dbReference type="PANTHER" id="PTHR21192">
    <property type="entry name" value="NUCLEAR PROTEIN E3-3"/>
    <property type="match status" value="1"/>
</dbReference>
<comment type="similarity">
    <text evidence="4">Belongs to the NDUFAF3 family.</text>
</comment>
<dbReference type="InterPro" id="IPR007523">
    <property type="entry name" value="NDUFAF3/AAMDC"/>
</dbReference>
<organism evidence="6 7">
    <name type="scientific">Dictyostelium discoideum</name>
    <name type="common">Social amoeba</name>
    <dbReference type="NCBI Taxonomy" id="44689"/>
    <lineage>
        <taxon>Eukaryota</taxon>
        <taxon>Amoebozoa</taxon>
        <taxon>Evosea</taxon>
        <taxon>Eumycetozoa</taxon>
        <taxon>Dictyostelia</taxon>
        <taxon>Dictyosteliales</taxon>
        <taxon>Dictyosteliaceae</taxon>
        <taxon>Dictyostelium</taxon>
    </lineage>
</organism>
<dbReference type="GO" id="GO:0032981">
    <property type="term" value="P:mitochondrial respiratory chain complex I assembly"/>
    <property type="evidence" value="ECO:0000318"/>
    <property type="project" value="GO_Central"/>
</dbReference>
<dbReference type="Proteomes" id="UP000002195">
    <property type="component" value="Unassembled WGS sequence"/>
</dbReference>
<evidence type="ECO:0000256" key="5">
    <source>
        <dbReference type="SAM" id="Coils"/>
    </source>
</evidence>
<dbReference type="InParanoid" id="Q54CZ9"/>
<protein>
    <recommendedName>
        <fullName evidence="2">NADH dehydrogenase [ubiquinone] 1 alpha subcomplex assembly factor 3</fullName>
    </recommendedName>
</protein>
<dbReference type="SUPFAM" id="SSF64076">
    <property type="entry name" value="MTH938-like"/>
    <property type="match status" value="1"/>
</dbReference>
<evidence type="ECO:0000256" key="1">
    <source>
        <dbReference type="ARBA" id="ARBA00004173"/>
    </source>
</evidence>
<dbReference type="EMBL" id="AAFI02000194">
    <property type="protein sequence ID" value="EAL61164.1"/>
    <property type="molecule type" value="Genomic_DNA"/>
</dbReference>
<accession>Q54CZ9</accession>
<evidence type="ECO:0000256" key="3">
    <source>
        <dbReference type="ARBA" id="ARBA00023128"/>
    </source>
</evidence>
<evidence type="ECO:0000256" key="4">
    <source>
        <dbReference type="ARBA" id="ARBA00049984"/>
    </source>
</evidence>
<dbReference type="SMR" id="Q54CZ9"/>
<dbReference type="GeneID" id="8628773"/>
<dbReference type="InterPro" id="IPR036748">
    <property type="entry name" value="MTH938-like_sf"/>
</dbReference>
<gene>
    <name evidence="6" type="ORF">DDB_G0292722</name>
</gene>
<dbReference type="Pfam" id="PF04430">
    <property type="entry name" value="DUF498"/>
    <property type="match status" value="1"/>
</dbReference>
<dbReference type="STRING" id="44689.Q54CZ9"/>
<proteinExistence type="inferred from homology"/>
<dbReference type="CDD" id="cd05125">
    <property type="entry name" value="Mth938_2P1-like"/>
    <property type="match status" value="1"/>
</dbReference>
<dbReference type="VEuPathDB" id="AmoebaDB:DDB_G0292722"/>
<feature type="coiled-coil region" evidence="5">
    <location>
        <begin position="193"/>
        <end position="220"/>
    </location>
</feature>
<dbReference type="RefSeq" id="XP_629521.1">
    <property type="nucleotide sequence ID" value="XM_629519.1"/>
</dbReference>
<dbReference type="eggNOG" id="KOG3363">
    <property type="taxonomic scope" value="Eukaryota"/>
</dbReference>
<evidence type="ECO:0000256" key="2">
    <source>
        <dbReference type="ARBA" id="ARBA00021776"/>
    </source>
</evidence>
<dbReference type="dictyBase" id="DDB_G0292722"/>
<dbReference type="InterPro" id="IPR034095">
    <property type="entry name" value="NDUF3"/>
</dbReference>
<dbReference type="FunCoup" id="Q54CZ9">
    <property type="interactions" value="8"/>
</dbReference>
<dbReference type="AlphaFoldDB" id="Q54CZ9"/>
<keyword evidence="7" id="KW-1185">Reference proteome</keyword>
<dbReference type="OMA" id="MTTINAI"/>
<dbReference type="KEGG" id="ddi:DDB_G0292722"/>
<dbReference type="PANTHER" id="PTHR21192:SF2">
    <property type="entry name" value="NADH DEHYDROGENASE [UBIQUINONE] 1 ALPHA SUBCOMPLEX ASSEMBLY FACTOR 3"/>
    <property type="match status" value="1"/>
</dbReference>
<dbReference type="PaxDb" id="44689-DDB0219765"/>
<dbReference type="GO" id="GO:0005743">
    <property type="term" value="C:mitochondrial inner membrane"/>
    <property type="evidence" value="ECO:0000318"/>
    <property type="project" value="GO_Central"/>
</dbReference>
<dbReference type="HOGENOM" id="CLU_981521_0_0_1"/>
<keyword evidence="3" id="KW-0496">Mitochondrion</keyword>
<comment type="subcellular location">
    <subcellularLocation>
        <location evidence="1">Mitochondrion</location>
    </subcellularLocation>
</comment>
<name>Q54CZ9_DICDI</name>
<evidence type="ECO:0000313" key="6">
    <source>
        <dbReference type="EMBL" id="EAL61164.1"/>
    </source>
</evidence>
<reference evidence="6 7" key="1">
    <citation type="journal article" date="2005" name="Nature">
        <title>The genome of the social amoeba Dictyostelium discoideum.</title>
        <authorList>
            <consortium name="The Dictyostelium discoideum Sequencing Consortium"/>
            <person name="Eichinger L."/>
            <person name="Pachebat J.A."/>
            <person name="Glockner G."/>
            <person name="Rajandream M.A."/>
            <person name="Sucgang R."/>
            <person name="Berriman M."/>
            <person name="Song J."/>
            <person name="Olsen R."/>
            <person name="Szafranski K."/>
            <person name="Xu Q."/>
            <person name="Tunggal B."/>
            <person name="Kummerfeld S."/>
            <person name="Madera M."/>
            <person name="Konfortov B.A."/>
            <person name="Rivero F."/>
            <person name="Bankier A.T."/>
            <person name="Lehmann R."/>
            <person name="Hamlin N."/>
            <person name="Davies R."/>
            <person name="Gaudet P."/>
            <person name="Fey P."/>
            <person name="Pilcher K."/>
            <person name="Chen G."/>
            <person name="Saunders D."/>
            <person name="Sodergren E."/>
            <person name="Davis P."/>
            <person name="Kerhornou A."/>
            <person name="Nie X."/>
            <person name="Hall N."/>
            <person name="Anjard C."/>
            <person name="Hemphill L."/>
            <person name="Bason N."/>
            <person name="Farbrother P."/>
            <person name="Desany B."/>
            <person name="Just E."/>
            <person name="Morio T."/>
            <person name="Rost R."/>
            <person name="Churcher C."/>
            <person name="Cooper J."/>
            <person name="Haydock S."/>
            <person name="van Driessche N."/>
            <person name="Cronin A."/>
            <person name="Goodhead I."/>
            <person name="Muzny D."/>
            <person name="Mourier T."/>
            <person name="Pain A."/>
            <person name="Lu M."/>
            <person name="Harper D."/>
            <person name="Lindsay R."/>
            <person name="Hauser H."/>
            <person name="James K."/>
            <person name="Quiles M."/>
            <person name="Madan Babu M."/>
            <person name="Saito T."/>
            <person name="Buchrieser C."/>
            <person name="Wardroper A."/>
            <person name="Felder M."/>
            <person name="Thangavelu M."/>
            <person name="Johnson D."/>
            <person name="Knights A."/>
            <person name="Loulseged H."/>
            <person name="Mungall K."/>
            <person name="Oliver K."/>
            <person name="Price C."/>
            <person name="Quail M.A."/>
            <person name="Urushihara H."/>
            <person name="Hernandez J."/>
            <person name="Rabbinowitsch E."/>
            <person name="Steffen D."/>
            <person name="Sanders M."/>
            <person name="Ma J."/>
            <person name="Kohara Y."/>
            <person name="Sharp S."/>
            <person name="Simmonds M."/>
            <person name="Spiegler S."/>
            <person name="Tivey A."/>
            <person name="Sugano S."/>
            <person name="White B."/>
            <person name="Walker D."/>
            <person name="Woodward J."/>
            <person name="Winckler T."/>
            <person name="Tanaka Y."/>
            <person name="Shaulsky G."/>
            <person name="Schleicher M."/>
            <person name="Weinstock G."/>
            <person name="Rosenthal A."/>
            <person name="Cox E.C."/>
            <person name="Chisholm R.L."/>
            <person name="Gibbs R."/>
            <person name="Loomis W.F."/>
            <person name="Platzer M."/>
            <person name="Kay R.R."/>
            <person name="Williams J."/>
            <person name="Dear P.H."/>
            <person name="Noegel A.A."/>
            <person name="Barrell B."/>
            <person name="Kuspa A."/>
        </authorList>
    </citation>
    <scope>NUCLEOTIDE SEQUENCE [LARGE SCALE GENOMIC DNA]</scope>
    <source>
        <strain evidence="6 7">AX4</strain>
    </source>
</reference>
<dbReference type="Gene3D" id="3.40.1230.10">
    <property type="entry name" value="MTH938-like"/>
    <property type="match status" value="1"/>
</dbReference>
<keyword evidence="5" id="KW-0175">Coiled coil</keyword>
<comment type="caution">
    <text evidence="6">The sequence shown here is derived from an EMBL/GenBank/DDBJ whole genome shotgun (WGS) entry which is preliminary data.</text>
</comment>